<evidence type="ECO:0000256" key="6">
    <source>
        <dbReference type="SAM" id="MobiDB-lite"/>
    </source>
</evidence>
<keyword evidence="5" id="KW-0539">Nucleus</keyword>
<dbReference type="Pfam" id="PF00847">
    <property type="entry name" value="AP2"/>
    <property type="match status" value="1"/>
</dbReference>
<gene>
    <name evidence="8" type="ORF">MUK42_23871</name>
</gene>
<dbReference type="InterPro" id="IPR001471">
    <property type="entry name" value="AP2/ERF_dom"/>
</dbReference>
<feature type="compositionally biased region" description="Gly residues" evidence="6">
    <location>
        <begin position="1"/>
        <end position="12"/>
    </location>
</feature>
<dbReference type="GO" id="GO:0005634">
    <property type="term" value="C:nucleus"/>
    <property type="evidence" value="ECO:0007669"/>
    <property type="project" value="UniProtKB-SubCell"/>
</dbReference>
<dbReference type="PANTHER" id="PTHR31194:SF140">
    <property type="entry name" value="ETHYLENE-RESPONSIVE TRANSCRIPTION FACTOR CRF2"/>
    <property type="match status" value="1"/>
</dbReference>
<dbReference type="AlphaFoldDB" id="A0A9E7KB96"/>
<dbReference type="InterPro" id="IPR050913">
    <property type="entry name" value="AP2/ERF_ERF"/>
</dbReference>
<comment type="subcellular location">
    <subcellularLocation>
        <location evidence="1">Nucleus</location>
    </subcellularLocation>
</comment>
<dbReference type="Gene3D" id="3.30.730.10">
    <property type="entry name" value="AP2/ERF domain"/>
    <property type="match status" value="1"/>
</dbReference>
<organism evidence="8 9">
    <name type="scientific">Musa troglodytarum</name>
    <name type="common">fe'i banana</name>
    <dbReference type="NCBI Taxonomy" id="320322"/>
    <lineage>
        <taxon>Eukaryota</taxon>
        <taxon>Viridiplantae</taxon>
        <taxon>Streptophyta</taxon>
        <taxon>Embryophyta</taxon>
        <taxon>Tracheophyta</taxon>
        <taxon>Spermatophyta</taxon>
        <taxon>Magnoliopsida</taxon>
        <taxon>Liliopsida</taxon>
        <taxon>Zingiberales</taxon>
        <taxon>Musaceae</taxon>
        <taxon>Musa</taxon>
    </lineage>
</organism>
<proteinExistence type="predicted"/>
<dbReference type="CDD" id="cd00018">
    <property type="entry name" value="AP2"/>
    <property type="match status" value="1"/>
</dbReference>
<reference evidence="8" key="1">
    <citation type="submission" date="2022-05" db="EMBL/GenBank/DDBJ databases">
        <title>The Musa troglodytarum L. genome provides insights into the mechanism of non-climacteric behaviour and enrichment of carotenoids.</title>
        <authorList>
            <person name="Wang J."/>
        </authorList>
    </citation>
    <scope>NUCLEOTIDE SEQUENCE</scope>
    <source>
        <tissue evidence="8">Leaf</tissue>
    </source>
</reference>
<accession>A0A9E7KB96</accession>
<evidence type="ECO:0000256" key="2">
    <source>
        <dbReference type="ARBA" id="ARBA00023015"/>
    </source>
</evidence>
<dbReference type="PRINTS" id="PR00367">
    <property type="entry name" value="ETHRSPELEMNT"/>
</dbReference>
<evidence type="ECO:0000256" key="3">
    <source>
        <dbReference type="ARBA" id="ARBA00023125"/>
    </source>
</evidence>
<dbReference type="GO" id="GO:0003700">
    <property type="term" value="F:DNA-binding transcription factor activity"/>
    <property type="evidence" value="ECO:0007669"/>
    <property type="project" value="InterPro"/>
</dbReference>
<feature type="region of interest" description="Disordered" evidence="6">
    <location>
        <begin position="1"/>
        <end position="33"/>
    </location>
</feature>
<keyword evidence="2" id="KW-0805">Transcription regulation</keyword>
<feature type="compositionally biased region" description="Pro residues" evidence="6">
    <location>
        <begin position="278"/>
        <end position="287"/>
    </location>
</feature>
<keyword evidence="9" id="KW-1185">Reference proteome</keyword>
<dbReference type="Proteomes" id="UP001055439">
    <property type="component" value="Chromosome 6"/>
</dbReference>
<evidence type="ECO:0000256" key="5">
    <source>
        <dbReference type="ARBA" id="ARBA00023242"/>
    </source>
</evidence>
<dbReference type="PANTHER" id="PTHR31194">
    <property type="entry name" value="SHN SHINE , DNA BINDING / TRANSCRIPTION FACTOR"/>
    <property type="match status" value="1"/>
</dbReference>
<dbReference type="InterPro" id="IPR036955">
    <property type="entry name" value="AP2/ERF_dom_sf"/>
</dbReference>
<protein>
    <submittedName>
        <fullName evidence="8">AP2 domain containing protein</fullName>
    </submittedName>
</protein>
<evidence type="ECO:0000313" key="8">
    <source>
        <dbReference type="EMBL" id="URE09635.1"/>
    </source>
</evidence>
<dbReference type="FunFam" id="3.30.730.10:FF:000001">
    <property type="entry name" value="Ethylene-responsive transcription factor 2"/>
    <property type="match status" value="1"/>
</dbReference>
<feature type="compositionally biased region" description="Polar residues" evidence="6">
    <location>
        <begin position="16"/>
        <end position="31"/>
    </location>
</feature>
<sequence>MQRWRGGGGVGYHGTAANSAKADTNTTNPKNPSRFLPPSRYLLLGCSVAGTYGEQSGLRDLKSVLLPPPLPLLLLLLSDTIASSLLPANALWPSCPFEYRIEQSYRGTMDVTLLMVPTKRTEHVDVTPKTLSLLHPKHRHCDAARPRTVRIFCDDHDATDSSGDEGDRRRVRRYVQEIRFEARPQAAGKSKPARKKKTAALAATEAGSGDAVRRFRGVRRRPWGKYAAEIRDPWRRVRVWLGTYDTAEEAAKVYDSAAIQLRGPDATTNFSRPMAAAQPPPQPPPKKCPSNSNLTFISGGYESGEESRNLSSPTSVLHGFSSSLTTSKEDAERPRPPPVVTDPDESGRSMLTAGILPGQLSGFLPFEEAMLHDNFLDFGAAEPSLFDDSAQIGFIAGDLSHTFIGSDLDLGSSTWQAGDDYFQDIADLFPIERLAAI</sequence>
<keyword evidence="3" id="KW-0238">DNA-binding</keyword>
<name>A0A9E7KB96_9LILI</name>
<keyword evidence="4" id="KW-0804">Transcription</keyword>
<dbReference type="GO" id="GO:0003677">
    <property type="term" value="F:DNA binding"/>
    <property type="evidence" value="ECO:0007669"/>
    <property type="project" value="UniProtKB-KW"/>
</dbReference>
<feature type="region of interest" description="Disordered" evidence="6">
    <location>
        <begin position="264"/>
        <end position="347"/>
    </location>
</feature>
<dbReference type="OrthoDB" id="777519at2759"/>
<dbReference type="InterPro" id="IPR016177">
    <property type="entry name" value="DNA-bd_dom_sf"/>
</dbReference>
<dbReference type="SUPFAM" id="SSF54171">
    <property type="entry name" value="DNA-binding domain"/>
    <property type="match status" value="1"/>
</dbReference>
<evidence type="ECO:0000313" key="9">
    <source>
        <dbReference type="Proteomes" id="UP001055439"/>
    </source>
</evidence>
<dbReference type="EMBL" id="CP097508">
    <property type="protein sequence ID" value="URE09635.1"/>
    <property type="molecule type" value="Genomic_DNA"/>
</dbReference>
<dbReference type="SMART" id="SM00380">
    <property type="entry name" value="AP2"/>
    <property type="match status" value="1"/>
</dbReference>
<feature type="domain" description="AP2/ERF" evidence="7">
    <location>
        <begin position="214"/>
        <end position="277"/>
    </location>
</feature>
<evidence type="ECO:0000256" key="4">
    <source>
        <dbReference type="ARBA" id="ARBA00023163"/>
    </source>
</evidence>
<evidence type="ECO:0000256" key="1">
    <source>
        <dbReference type="ARBA" id="ARBA00004123"/>
    </source>
</evidence>
<feature type="compositionally biased region" description="Polar residues" evidence="6">
    <location>
        <begin position="309"/>
        <end position="326"/>
    </location>
</feature>
<evidence type="ECO:0000259" key="7">
    <source>
        <dbReference type="SMART" id="SM00380"/>
    </source>
</evidence>